<protein>
    <submittedName>
        <fullName evidence="1">Uncharacterized protein</fullName>
    </submittedName>
</protein>
<evidence type="ECO:0000313" key="2">
    <source>
        <dbReference type="Proteomes" id="UP001281147"/>
    </source>
</evidence>
<keyword evidence="2" id="KW-1185">Reference proteome</keyword>
<gene>
    <name evidence="1" type="ORF">LTR37_016705</name>
</gene>
<dbReference type="EMBL" id="JAUTXU010000204">
    <property type="protein sequence ID" value="KAK3698918.1"/>
    <property type="molecule type" value="Genomic_DNA"/>
</dbReference>
<evidence type="ECO:0000313" key="1">
    <source>
        <dbReference type="EMBL" id="KAK3698918.1"/>
    </source>
</evidence>
<proteinExistence type="predicted"/>
<name>A0ACC3MM00_9PEZI</name>
<dbReference type="Proteomes" id="UP001281147">
    <property type="component" value="Unassembled WGS sequence"/>
</dbReference>
<accession>A0ACC3MM00</accession>
<comment type="caution">
    <text evidence="1">The sequence shown here is derived from an EMBL/GenBank/DDBJ whole genome shotgun (WGS) entry which is preliminary data.</text>
</comment>
<organism evidence="1 2">
    <name type="scientific">Vermiconidia calcicola</name>
    <dbReference type="NCBI Taxonomy" id="1690605"/>
    <lineage>
        <taxon>Eukaryota</taxon>
        <taxon>Fungi</taxon>
        <taxon>Dikarya</taxon>
        <taxon>Ascomycota</taxon>
        <taxon>Pezizomycotina</taxon>
        <taxon>Dothideomycetes</taxon>
        <taxon>Dothideomycetidae</taxon>
        <taxon>Mycosphaerellales</taxon>
        <taxon>Extremaceae</taxon>
        <taxon>Vermiconidia</taxon>
    </lineage>
</organism>
<reference evidence="1" key="1">
    <citation type="submission" date="2023-07" db="EMBL/GenBank/DDBJ databases">
        <title>Black Yeasts Isolated from many extreme environments.</title>
        <authorList>
            <person name="Coleine C."/>
            <person name="Stajich J.E."/>
            <person name="Selbmann L."/>
        </authorList>
    </citation>
    <scope>NUCLEOTIDE SEQUENCE</scope>
    <source>
        <strain evidence="1">CCFEE 5714</strain>
    </source>
</reference>
<sequence>MDLLRSVYGALSTVVTGPRKRRPGQVFQTKGANNDLELARALETYNHRGLDDVHRLLLSECLRRVSDEQINALKEAFEARAAGERHWTHGTLFALLAEEENHIPHAAEASELLWRLLTALAAFPFPRDCRDALDQEAYLRACGILRCGSTVLSEPGYSLDRPPTRPRPRARRRGRLEQVRFVFQSLANVSPEDSVDKSCVSTEDSIDLIDIMAVCMKVDDDKFVWYAKDFAAAVAQLSDSCTSQTLGRMDEASYALLMQLAYSICGMSFNTMEDQIVEQDFGHGSRDQVRRNAMSFAEFYKAIEQNMPDIYKLLARYLLHVIASPLPNLQGVKFVRKAPAVIFGTQSGESTSGEGSLG</sequence>